<name>A0A0P6VTJ3_9HYPH</name>
<reference evidence="1 2" key="2">
    <citation type="submission" date="2015-10" db="EMBL/GenBank/DDBJ databases">
        <title>Draft Genome Sequence of Prosthecomicrobium hirschii ATCC 27832.</title>
        <authorList>
            <person name="Daniel J."/>
            <person name="Givan S.A."/>
            <person name="Brun Y.V."/>
            <person name="Brown P.J."/>
        </authorList>
    </citation>
    <scope>NUCLEOTIDE SEQUENCE [LARGE SCALE GENOMIC DNA]</scope>
    <source>
        <strain evidence="1 2">16</strain>
    </source>
</reference>
<accession>A0A0P6VTJ3</accession>
<keyword evidence="2" id="KW-1185">Reference proteome</keyword>
<protein>
    <recommendedName>
        <fullName evidence="3">Molybdopterin-guanine dinucleotide biosynthesis protein A</fullName>
    </recommendedName>
</protein>
<dbReference type="InterPro" id="IPR021736">
    <property type="entry name" value="DUF3305"/>
</dbReference>
<dbReference type="AlphaFoldDB" id="A0A0P6VTJ3"/>
<dbReference type="Pfam" id="PF11749">
    <property type="entry name" value="DUF3305"/>
    <property type="match status" value="1"/>
</dbReference>
<dbReference type="STRING" id="665126.ABB55_22055"/>
<evidence type="ECO:0000313" key="1">
    <source>
        <dbReference type="EMBL" id="KPL54575.1"/>
    </source>
</evidence>
<evidence type="ECO:0000313" key="2">
    <source>
        <dbReference type="Proteomes" id="UP000048984"/>
    </source>
</evidence>
<dbReference type="RefSeq" id="WP_054360742.1">
    <property type="nucleotide sequence ID" value="NZ_LJYW01000001.1"/>
</dbReference>
<dbReference type="EMBL" id="LJYW01000001">
    <property type="protein sequence ID" value="KPL54575.1"/>
    <property type="molecule type" value="Genomic_DNA"/>
</dbReference>
<gene>
    <name evidence="1" type="ORF">ABB55_22055</name>
</gene>
<proteinExistence type="predicted"/>
<organism evidence="1 2">
    <name type="scientific">Prosthecodimorpha hirschii</name>
    <dbReference type="NCBI Taxonomy" id="665126"/>
    <lineage>
        <taxon>Bacteria</taxon>
        <taxon>Pseudomonadati</taxon>
        <taxon>Pseudomonadota</taxon>
        <taxon>Alphaproteobacteria</taxon>
        <taxon>Hyphomicrobiales</taxon>
        <taxon>Ancalomicrobiaceae</taxon>
        <taxon>Prosthecodimorpha</taxon>
    </lineage>
</organism>
<sequence>MADDSDGFGETLEVGLIVGRVQPSNRWADPSWRPVAILPAPAAAAPWTALGTEGLTERFYAGPVALAFHRSETANYRDNLATGRPLVWVALGAAGAEPPIEIRVVTADPAEGEALAGIASENVDTVLMPAEIAAALEAFVATHHVERAFYKRRRDEAPAAPACGIDGE</sequence>
<dbReference type="Proteomes" id="UP000048984">
    <property type="component" value="Unassembled WGS sequence"/>
</dbReference>
<comment type="caution">
    <text evidence="1">The sequence shown here is derived from an EMBL/GenBank/DDBJ whole genome shotgun (WGS) entry which is preliminary data.</text>
</comment>
<evidence type="ECO:0008006" key="3">
    <source>
        <dbReference type="Google" id="ProtNLM"/>
    </source>
</evidence>
<reference evidence="1 2" key="1">
    <citation type="submission" date="2015-09" db="EMBL/GenBank/DDBJ databases">
        <authorList>
            <person name="Jackson K.R."/>
            <person name="Lunt B.L."/>
            <person name="Fisher J.N.B."/>
            <person name="Gardner A.V."/>
            <person name="Bailey M.E."/>
            <person name="Deus L.M."/>
            <person name="Earl A.S."/>
            <person name="Gibby P.D."/>
            <person name="Hartmann K.A."/>
            <person name="Liu J.E."/>
            <person name="Manci A.M."/>
            <person name="Nielsen D.A."/>
            <person name="Solomon M.B."/>
            <person name="Breakwell D.P."/>
            <person name="Burnett S.H."/>
            <person name="Grose J.H."/>
        </authorList>
    </citation>
    <scope>NUCLEOTIDE SEQUENCE [LARGE SCALE GENOMIC DNA]</scope>
    <source>
        <strain evidence="1 2">16</strain>
    </source>
</reference>